<evidence type="ECO:0000256" key="14">
    <source>
        <dbReference type="ARBA" id="ARBA00022842"/>
    </source>
</evidence>
<dbReference type="RefSeq" id="WP_013637698.1">
    <property type="nucleotide sequence ID" value="NC_015185.1"/>
</dbReference>
<keyword evidence="12" id="KW-0255">Endonuclease</keyword>
<evidence type="ECO:0000256" key="9">
    <source>
        <dbReference type="ARBA" id="ARBA00022722"/>
    </source>
</evidence>
<evidence type="ECO:0000256" key="13">
    <source>
        <dbReference type="ARBA" id="ARBA00022801"/>
    </source>
</evidence>
<comment type="subcellular location">
    <subcellularLocation>
        <location evidence="2">Cytoplasm</location>
    </subcellularLocation>
</comment>
<dbReference type="InterPro" id="IPR019307">
    <property type="entry name" value="RNA-bd_AU-1/RNase_E/G"/>
</dbReference>
<evidence type="ECO:0000256" key="11">
    <source>
        <dbReference type="ARBA" id="ARBA00022730"/>
    </source>
</evidence>
<evidence type="ECO:0000256" key="2">
    <source>
        <dbReference type="ARBA" id="ARBA00004496"/>
    </source>
</evidence>
<evidence type="ECO:0000256" key="4">
    <source>
        <dbReference type="ARBA" id="ARBA00017719"/>
    </source>
</evidence>
<dbReference type="GO" id="GO:0046872">
    <property type="term" value="F:metal ion binding"/>
    <property type="evidence" value="ECO:0007669"/>
    <property type="project" value="UniProtKB-KW"/>
</dbReference>
<dbReference type="SUPFAM" id="SSF50249">
    <property type="entry name" value="Nucleic acid-binding proteins"/>
    <property type="match status" value="1"/>
</dbReference>
<evidence type="ECO:0000256" key="12">
    <source>
        <dbReference type="ARBA" id="ARBA00022759"/>
    </source>
</evidence>
<dbReference type="eggNOG" id="COG1530">
    <property type="taxonomic scope" value="Bacteria"/>
</dbReference>
<organism evidence="17 18">
    <name type="scientific">Desulfurobacterium thermolithotrophum (strain DSM 11699 / BSA)</name>
    <dbReference type="NCBI Taxonomy" id="868864"/>
    <lineage>
        <taxon>Bacteria</taxon>
        <taxon>Pseudomonadati</taxon>
        <taxon>Aquificota</taxon>
        <taxon>Aquificia</taxon>
        <taxon>Desulfurobacteriales</taxon>
        <taxon>Desulfurobacteriaceae</taxon>
        <taxon>Desulfurobacterium</taxon>
    </lineage>
</organism>
<dbReference type="Gene3D" id="3.40.1260.20">
    <property type="entry name" value="Ribonuclease E, catalytic domain"/>
    <property type="match status" value="1"/>
</dbReference>
<reference evidence="18" key="2">
    <citation type="submission" date="2011-02" db="EMBL/GenBank/DDBJ databases">
        <title>The complete genome of Desulfurobacterium thermolithotrophum DSM 11699.</title>
        <authorList>
            <consortium name="US DOE Joint Genome Institute (JGI-PGF)"/>
            <person name="Lucas S."/>
            <person name="Copeland A."/>
            <person name="Lapidus A."/>
            <person name="Bruce D."/>
            <person name="Goodwin L."/>
            <person name="Pitluck S."/>
            <person name="Kyrpides N."/>
            <person name="Mavromatis K."/>
            <person name="Pagani I."/>
            <person name="Ivanova N."/>
            <person name="Mikhailova N."/>
            <person name="Daligault H."/>
            <person name="Detter J.C."/>
            <person name="Tapia R."/>
            <person name="Han C."/>
            <person name="Land M."/>
            <person name="Hauser L."/>
            <person name="Markowitz V."/>
            <person name="Cheng J.-F."/>
            <person name="Hugenholtz P."/>
            <person name="Woyke T."/>
            <person name="Wu D."/>
            <person name="Spring S."/>
            <person name="Brambilla E."/>
            <person name="Klenk H.-P."/>
            <person name="Eisen J.A."/>
        </authorList>
    </citation>
    <scope>NUCLEOTIDE SEQUENCE [LARGE SCALE GENOMIC DNA]</scope>
    <source>
        <strain evidence="18">DSM 11699 / BSA</strain>
    </source>
</reference>
<evidence type="ECO:0000256" key="5">
    <source>
        <dbReference type="ARBA" id="ARBA00022490"/>
    </source>
</evidence>
<keyword evidence="6" id="KW-0698">rRNA processing</keyword>
<comment type="cofactor">
    <cofactor evidence="1">
        <name>Mg(2+)</name>
        <dbReference type="ChEBI" id="CHEBI:18420"/>
    </cofactor>
</comment>
<keyword evidence="18" id="KW-1185">Reference proteome</keyword>
<gene>
    <name evidence="17" type="ordered locus">Dester_0079</name>
</gene>
<dbReference type="GO" id="GO:0019843">
    <property type="term" value="F:rRNA binding"/>
    <property type="evidence" value="ECO:0007669"/>
    <property type="project" value="UniProtKB-KW"/>
</dbReference>
<keyword evidence="7" id="KW-0820">tRNA-binding</keyword>
<name>F0S0L0_DESTD</name>
<keyword evidence="13" id="KW-0378">Hydrolase</keyword>
<keyword evidence="9" id="KW-0540">Nuclease</keyword>
<accession>F0S0L0</accession>
<dbReference type="AlphaFoldDB" id="F0S0L0"/>
<feature type="domain" description="S1 motif" evidence="16">
    <location>
        <begin position="50"/>
        <end position="141"/>
    </location>
</feature>
<dbReference type="GO" id="GO:0008033">
    <property type="term" value="P:tRNA processing"/>
    <property type="evidence" value="ECO:0007669"/>
    <property type="project" value="UniProtKB-KW"/>
</dbReference>
<dbReference type="GO" id="GO:0006364">
    <property type="term" value="P:rRNA processing"/>
    <property type="evidence" value="ECO:0007669"/>
    <property type="project" value="UniProtKB-KW"/>
</dbReference>
<evidence type="ECO:0000313" key="18">
    <source>
        <dbReference type="Proteomes" id="UP000007102"/>
    </source>
</evidence>
<evidence type="ECO:0000256" key="7">
    <source>
        <dbReference type="ARBA" id="ARBA00022555"/>
    </source>
</evidence>
<keyword evidence="14" id="KW-0460">Magnesium</keyword>
<dbReference type="GO" id="GO:0000049">
    <property type="term" value="F:tRNA binding"/>
    <property type="evidence" value="ECO:0007669"/>
    <property type="project" value="UniProtKB-KW"/>
</dbReference>
<keyword evidence="5" id="KW-0963">Cytoplasm</keyword>
<dbReference type="HOGENOM" id="CLU_003468_5_3_0"/>
<evidence type="ECO:0000259" key="16">
    <source>
        <dbReference type="SMART" id="SM00316"/>
    </source>
</evidence>
<dbReference type="EMBL" id="CP002543">
    <property type="protein sequence ID" value="ADY72738.1"/>
    <property type="molecule type" value="Genomic_DNA"/>
</dbReference>
<dbReference type="Pfam" id="PF20833">
    <property type="entry name" value="RNase_E_G_Thio"/>
    <property type="match status" value="1"/>
</dbReference>
<dbReference type="InterPro" id="IPR048583">
    <property type="entry name" value="RNase_E_G_thioredoxin-like"/>
</dbReference>
<dbReference type="OrthoDB" id="9804278at2"/>
<dbReference type="Pfam" id="PF10150">
    <property type="entry name" value="RNase_E_G"/>
    <property type="match status" value="1"/>
</dbReference>
<dbReference type="GO" id="GO:0004519">
    <property type="term" value="F:endonuclease activity"/>
    <property type="evidence" value="ECO:0007669"/>
    <property type="project" value="UniProtKB-KW"/>
</dbReference>
<dbReference type="InterPro" id="IPR003029">
    <property type="entry name" value="S1_domain"/>
</dbReference>
<keyword evidence="8" id="KW-0819">tRNA processing</keyword>
<evidence type="ECO:0000256" key="1">
    <source>
        <dbReference type="ARBA" id="ARBA00001946"/>
    </source>
</evidence>
<dbReference type="PANTHER" id="PTHR30001">
    <property type="entry name" value="RIBONUCLEASE"/>
    <property type="match status" value="1"/>
</dbReference>
<evidence type="ECO:0000256" key="6">
    <source>
        <dbReference type="ARBA" id="ARBA00022552"/>
    </source>
</evidence>
<dbReference type="PANTHER" id="PTHR30001:SF0">
    <property type="entry name" value="RIBONUCLEASE G"/>
    <property type="match status" value="1"/>
</dbReference>
<reference evidence="17 18" key="1">
    <citation type="journal article" date="2011" name="Stand. Genomic Sci.">
        <title>Complete genome sequence of the thermophilic sulfur-reducer Desulfurobacterium thermolithotrophum type strain (BSA(T)) from a deep-sea hydrothermal vent.</title>
        <authorList>
            <person name="Goker M."/>
            <person name="Daligault H."/>
            <person name="Mwirichia R."/>
            <person name="Lapidus A."/>
            <person name="Lucas S."/>
            <person name="Deshpande S."/>
            <person name="Pagani I."/>
            <person name="Tapia R."/>
            <person name="Cheng J.F."/>
            <person name="Goodwin L."/>
            <person name="Pitluck S."/>
            <person name="Liolios K."/>
            <person name="Ivanova N."/>
            <person name="Mavromatis K."/>
            <person name="Mikhailova N."/>
            <person name="Pati A."/>
            <person name="Chen A."/>
            <person name="Palaniappan K."/>
            <person name="Han C."/>
            <person name="Land M."/>
            <person name="Hauser L."/>
            <person name="Pan C."/>
            <person name="Brambilla E.M."/>
            <person name="Rohde M."/>
            <person name="Spring S."/>
            <person name="Sikorski J."/>
            <person name="Wirth R."/>
            <person name="Detter J.C."/>
            <person name="Woyke T."/>
            <person name="Bristow J."/>
            <person name="Eisen J.A."/>
            <person name="Markowitz V."/>
            <person name="Hugenholtz P."/>
            <person name="Kyrpides N.C."/>
            <person name="Klenk H.P."/>
        </authorList>
    </citation>
    <scope>NUCLEOTIDE SEQUENCE [LARGE SCALE GENOMIC DNA]</scope>
    <source>
        <strain evidence="18">DSM 11699 / BSA</strain>
    </source>
</reference>
<keyword evidence="11" id="KW-0699">rRNA-binding</keyword>
<dbReference type="STRING" id="868864.Dester_0079"/>
<dbReference type="InterPro" id="IPR012340">
    <property type="entry name" value="NA-bd_OB-fold"/>
</dbReference>
<proteinExistence type="inferred from homology"/>
<keyword evidence="10" id="KW-0479">Metal-binding</keyword>
<evidence type="ECO:0000256" key="15">
    <source>
        <dbReference type="ARBA" id="ARBA00022884"/>
    </source>
</evidence>
<dbReference type="InParanoid" id="F0S0L0"/>
<dbReference type="GO" id="GO:0016787">
    <property type="term" value="F:hydrolase activity"/>
    <property type="evidence" value="ECO:0007669"/>
    <property type="project" value="UniProtKB-KW"/>
</dbReference>
<dbReference type="GO" id="GO:0005737">
    <property type="term" value="C:cytoplasm"/>
    <property type="evidence" value="ECO:0007669"/>
    <property type="project" value="UniProtKB-SubCell"/>
</dbReference>
<dbReference type="SMART" id="SM00316">
    <property type="entry name" value="S1"/>
    <property type="match status" value="1"/>
</dbReference>
<evidence type="ECO:0000256" key="3">
    <source>
        <dbReference type="ARBA" id="ARBA00005663"/>
    </source>
</evidence>
<evidence type="ECO:0000313" key="17">
    <source>
        <dbReference type="EMBL" id="ADY72738.1"/>
    </source>
</evidence>
<sequence>MEQQKCVEKNSSKPKKQILINAHTKEVRIAVLEEGELVEFYVERKGNRGIVGNIYKGRVVKIVPAVQAAFVDIGISKKAFLYVKDAVTVEFEEEEDLFEETTQPQEIELPPIEEVLSEGQEVLVQVSKEPIGTKGPRITTNITVPGHYLVLLPTVNKIGISRRITDEAERERLKKIAEDIKPEDYGIIVRTAAEGATKEDLKKDLEYILRVWKGLLEKAENRPPPSLLYQDLEIVPKTLRDLLTEEVSEVIIDSKAEFERALSFAKAFIPKLAGRIKYYSKDIPLFQRFEVEKAIEKTLSRKVYLPNGGYIVIDETEALVSIDVNSGKFKKTKTLEETALRINLVAAKEIARQLRLRDIGGIIVIDFIDMKEEENKQLLLKTLEEELSKDRAKTKIVSMSDLGLVEMTRKRVKKSLGKSLTMTCPYCEGKGRVKSIETVAFEIEREILSLLKTNNSKVIKVYANPLVAEKLKGDEKDIIDKIEEVYEKKIKVIPVEYYHIEKFTVVRG</sequence>
<dbReference type="FunCoup" id="F0S0L0">
    <property type="interactions" value="299"/>
</dbReference>
<dbReference type="CDD" id="cd04453">
    <property type="entry name" value="S1_RNase_E"/>
    <property type="match status" value="1"/>
</dbReference>
<dbReference type="Gene3D" id="2.40.50.140">
    <property type="entry name" value="Nucleic acid-binding proteins"/>
    <property type="match status" value="1"/>
</dbReference>
<dbReference type="Proteomes" id="UP000007102">
    <property type="component" value="Chromosome"/>
</dbReference>
<dbReference type="KEGG" id="dte:Dester_0079"/>
<comment type="similarity">
    <text evidence="3">Belongs to the RNase E/G family. RNase G subfamily.</text>
</comment>
<dbReference type="NCBIfam" id="TIGR00757">
    <property type="entry name" value="RNaseEG"/>
    <property type="match status" value="1"/>
</dbReference>
<keyword evidence="15" id="KW-0694">RNA-binding</keyword>
<protein>
    <recommendedName>
        <fullName evidence="4">Ribonuclease G</fullName>
    </recommendedName>
</protein>
<dbReference type="GO" id="GO:0004540">
    <property type="term" value="F:RNA nuclease activity"/>
    <property type="evidence" value="ECO:0007669"/>
    <property type="project" value="InterPro"/>
</dbReference>
<dbReference type="InterPro" id="IPR004659">
    <property type="entry name" value="RNase_E/G"/>
</dbReference>
<evidence type="ECO:0000256" key="10">
    <source>
        <dbReference type="ARBA" id="ARBA00022723"/>
    </source>
</evidence>
<evidence type="ECO:0000256" key="8">
    <source>
        <dbReference type="ARBA" id="ARBA00022694"/>
    </source>
</evidence>